<organism evidence="2 3">
    <name type="scientific">candidate division WOR-1 bacterium RIFCSPLOWO2_02_FULL_46_20</name>
    <dbReference type="NCBI Taxonomy" id="1802567"/>
    <lineage>
        <taxon>Bacteria</taxon>
        <taxon>Bacillati</taxon>
        <taxon>Saganbacteria</taxon>
    </lineage>
</organism>
<reference evidence="2 3" key="1">
    <citation type="journal article" date="2016" name="Nat. Commun.">
        <title>Thousands of microbial genomes shed light on interconnected biogeochemical processes in an aquifer system.</title>
        <authorList>
            <person name="Anantharaman K."/>
            <person name="Brown C.T."/>
            <person name="Hug L.A."/>
            <person name="Sharon I."/>
            <person name="Castelle C.J."/>
            <person name="Probst A.J."/>
            <person name="Thomas B.C."/>
            <person name="Singh A."/>
            <person name="Wilkins M.J."/>
            <person name="Karaoz U."/>
            <person name="Brodie E.L."/>
            <person name="Williams K.H."/>
            <person name="Hubbard S.S."/>
            <person name="Banfield J.F."/>
        </authorList>
    </citation>
    <scope>NUCLEOTIDE SEQUENCE [LARGE SCALE GENOMIC DNA]</scope>
</reference>
<feature type="domain" description="Calcineurin-like phosphoesterase" evidence="1">
    <location>
        <begin position="1400"/>
        <end position="1621"/>
    </location>
</feature>
<protein>
    <recommendedName>
        <fullName evidence="1">Calcineurin-like phosphoesterase domain-containing protein</fullName>
    </recommendedName>
</protein>
<name>A0A1F4RFV3_UNCSA</name>
<gene>
    <name evidence="2" type="ORF">A3H38_03790</name>
</gene>
<dbReference type="SUPFAM" id="SSF56300">
    <property type="entry name" value="Metallo-dependent phosphatases"/>
    <property type="match status" value="1"/>
</dbReference>
<evidence type="ECO:0000313" key="3">
    <source>
        <dbReference type="Proteomes" id="UP000176938"/>
    </source>
</evidence>
<dbReference type="InterPro" id="IPR029052">
    <property type="entry name" value="Metallo-depent_PP-like"/>
</dbReference>
<evidence type="ECO:0000313" key="2">
    <source>
        <dbReference type="EMBL" id="OGC07050.1"/>
    </source>
</evidence>
<dbReference type="Proteomes" id="UP000176938">
    <property type="component" value="Unassembled WGS sequence"/>
</dbReference>
<dbReference type="InterPro" id="IPR008984">
    <property type="entry name" value="SMAD_FHA_dom_sf"/>
</dbReference>
<accession>A0A1F4RFV3</accession>
<sequence>MSILNIVSTVQNSVSNLIRRGPELVSTPGQQGDSVSISGSAFSLTSIPRVSGLDDLSRDWFREEFNEEVTALLSYAEGIGFDLGELNSENYIDYFVGYMETRYAEPPEALSDAGFAEAIDDFRAEIREYENQLPRRLLDEIAAFKVAIETANPVDLPALVNDLGLLEQAQETIVFLDALEAEHPELSLMIRRAKCQIIGELLRYDQAVFDRGRETLALLVRYQQIAERRTQIYEIIQSEYPLHSAATPSREYLASTTVSQVLGELQLEHMDHMDSVFEDLRGSRALPVFNSNAEFEAYIAGLEGLYLEPQVETFMARLGEVRAERLSENDGYQNRLDLQESLEYLEEYATILETVDLSSVELEVLAGYRDMLLSRAAVYRERLESQIPNAIAADVNSGDRFSPSDPFGTNAFIEESFVPEEIPPGPREEALRAEIAQLDATVERLEQLDFSQAESLPVFTDIMQQMANNEEAYVRDLLETELDQVVEIPSTIGSGEVVAARGDFERIDPSSRYFRTISDRLAAYQRVMARLDTAALLSNVDYRLSSLREMRETVATSNRIENTLFEVITVGQADLEVDEARQFDYVIGRYEEIEIMIEEGRLDEARNYFLEMNNSAMLLQLEDVYDSAAAFNTYVVGTGIVIAAAFTSGIAAELTGAYVPAFLGSTGSSIVYYGTEAVVFTVTSRGLHSWIYDQPFFDPNLTFEENLLQLGEETLLTAGMFAFLRGAGSIFTRYTRDLAPLAERNFWLRNGLRAGAFVTELGAFGVWDFLSVNYQQVAHEGVFDPIEAAEETLSLSAWRDRTLFLLSLKVGNALASPIVRPIHEAARGRSVERLRGLLEESDTAINDAAELLQRYGETGEGDFMAIIRAYRSALRARSEALERIPQLRDPRTFEQVERLIRELDAIEAEYTTIIEPLLSENNDFGVVLTNRTSGTIPAENVPAFLEALRSLEPVSYNDGESYSYVDNLQVQENGPITLITFDYQGPSTNGRVRTYRFYTPEAQRGISEAEVTAVIRLQPNRRGVQTEAPSERVSEATEINMIPTFASQAEFQAYVNQAMIDRGSDLVEIEVARTRAREAYPDLPVYEADARLQVRDLWQASPEREELYERLRQGGVENPENISPEALLELAPELVLFHDTPLTRELSWINIKLNHLRIVSEQANSFNGARPEWIEQLTLSEGWFTQRLRHDGENSNRAPGEDPVWQNIDGSPSLVELSQERGLEIARRVLAMRDAITTGRIGVAGIDFDGSQGFMIRPRGEGYELVDLSRDPGSGREDVVPDVTVERRVGNNGVENYVLLDAQSGHTIDSGIIADSRIQMHGGYEPAYQIAERYGAAAVAPAVPEYLRQVRDLRYTQQIDAGAPGIYERPLVSREAAVAAGRPELANAPGALLEIEPGRRVIMVGDLHANVENLRVIVDQYRAGLEDGSVVLVFLGDAIHPENYPAGGRSNDPMARLERYSETQSSIDMIDAIMQLRTEFPDLVHYVRGNHDVVFGGGESLFYKGGVMQGELLREALLEARGEEYVRELQAFFESCPLAVIFQGTEGAILAGHTPVVAEGINRQQLVDARLNSDTERALMWSRPNEQYSNEDLIAMRDALGLPEDAVIVAGHTPNDEQSAYVPFGMDNHIIVHGSYGNALSVVEVSPEGRTRVVDLRGESGLANREFGRPVTPAEAAQAPEPVVILGNESIVEANVNRFLQGELFTGLYNDTDVSEINLVVDVNTGAISQVFTGEATSDVNVILRIARVDSTPVIEMIETNGAIVGNPSVSSVLTTTAQRVNSLMGQSHIVSLHGVQHRNGLRDGQDRDYYIPIRDFETRYNAIMQGLGLVLRETALHNAISAPVLLQQGQFLQVRLGANTDIFVCRQNGQFYVQGPGTDWIIIQDGQANIGRNSPLLPVGDSTVSGDHLTIEIRGENIVLIDHSTNGSVYQTGFFDLAVNQ</sequence>
<dbReference type="Pfam" id="PF00149">
    <property type="entry name" value="Metallophos"/>
    <property type="match status" value="1"/>
</dbReference>
<dbReference type="Gene3D" id="3.60.21.10">
    <property type="match status" value="1"/>
</dbReference>
<proteinExistence type="predicted"/>
<evidence type="ECO:0000259" key="1">
    <source>
        <dbReference type="Pfam" id="PF00149"/>
    </source>
</evidence>
<dbReference type="InterPro" id="IPR004843">
    <property type="entry name" value="Calcineurin-like_PHP"/>
</dbReference>
<dbReference type="SUPFAM" id="SSF49879">
    <property type="entry name" value="SMAD/FHA domain"/>
    <property type="match status" value="1"/>
</dbReference>
<comment type="caution">
    <text evidence="2">The sequence shown here is derived from an EMBL/GenBank/DDBJ whole genome shotgun (WGS) entry which is preliminary data.</text>
</comment>
<dbReference type="GO" id="GO:0016787">
    <property type="term" value="F:hydrolase activity"/>
    <property type="evidence" value="ECO:0007669"/>
    <property type="project" value="InterPro"/>
</dbReference>
<dbReference type="EMBL" id="METP01000010">
    <property type="protein sequence ID" value="OGC07050.1"/>
    <property type="molecule type" value="Genomic_DNA"/>
</dbReference>